<dbReference type="GO" id="GO:0005829">
    <property type="term" value="C:cytosol"/>
    <property type="evidence" value="ECO:0007669"/>
    <property type="project" value="GOC"/>
</dbReference>
<feature type="region of interest" description="Disordered" evidence="1">
    <location>
        <begin position="1"/>
        <end position="20"/>
    </location>
</feature>
<comment type="caution">
    <text evidence="3">The sequence shown here is derived from an EMBL/GenBank/DDBJ whole genome shotgun (WGS) entry which is preliminary data.</text>
</comment>
<organism evidence="3 4">
    <name type="scientific">Dreissena polymorpha</name>
    <name type="common">Zebra mussel</name>
    <name type="synonym">Mytilus polymorpha</name>
    <dbReference type="NCBI Taxonomy" id="45954"/>
    <lineage>
        <taxon>Eukaryota</taxon>
        <taxon>Metazoa</taxon>
        <taxon>Spiralia</taxon>
        <taxon>Lophotrochozoa</taxon>
        <taxon>Mollusca</taxon>
        <taxon>Bivalvia</taxon>
        <taxon>Autobranchia</taxon>
        <taxon>Heteroconchia</taxon>
        <taxon>Euheterodonta</taxon>
        <taxon>Imparidentia</taxon>
        <taxon>Neoheterodontei</taxon>
        <taxon>Myida</taxon>
        <taxon>Dreissenoidea</taxon>
        <taxon>Dreissenidae</taxon>
        <taxon>Dreissena</taxon>
    </lineage>
</organism>
<evidence type="ECO:0000313" key="3">
    <source>
        <dbReference type="EMBL" id="KAH3889683.1"/>
    </source>
</evidence>
<reference evidence="3" key="2">
    <citation type="submission" date="2020-11" db="EMBL/GenBank/DDBJ databases">
        <authorList>
            <person name="McCartney M.A."/>
            <person name="Auch B."/>
            <person name="Kono T."/>
            <person name="Mallez S."/>
            <person name="Becker A."/>
            <person name="Gohl D.M."/>
            <person name="Silverstein K.A.T."/>
            <person name="Koren S."/>
            <person name="Bechman K.B."/>
            <person name="Herman A."/>
            <person name="Abrahante J.E."/>
            <person name="Garbe J."/>
        </authorList>
    </citation>
    <scope>NUCLEOTIDE SEQUENCE</scope>
    <source>
        <strain evidence="3">Duluth1</strain>
        <tissue evidence="3">Whole animal</tissue>
    </source>
</reference>
<dbReference type="GO" id="GO:0055037">
    <property type="term" value="C:recycling endosome"/>
    <property type="evidence" value="ECO:0007669"/>
    <property type="project" value="TreeGrafter"/>
</dbReference>
<dbReference type="AlphaFoldDB" id="A0A9D4N4S0"/>
<dbReference type="GO" id="GO:0001881">
    <property type="term" value="P:receptor recycling"/>
    <property type="evidence" value="ECO:0007669"/>
    <property type="project" value="TreeGrafter"/>
</dbReference>
<dbReference type="GO" id="GO:0007032">
    <property type="term" value="P:endosome organization"/>
    <property type="evidence" value="ECO:0007669"/>
    <property type="project" value="TreeGrafter"/>
</dbReference>
<reference evidence="3" key="1">
    <citation type="journal article" date="2019" name="bioRxiv">
        <title>The Genome of the Zebra Mussel, Dreissena polymorpha: A Resource for Invasive Species Research.</title>
        <authorList>
            <person name="McCartney M.A."/>
            <person name="Auch B."/>
            <person name="Kono T."/>
            <person name="Mallez S."/>
            <person name="Zhang Y."/>
            <person name="Obille A."/>
            <person name="Becker A."/>
            <person name="Abrahante J.E."/>
            <person name="Garbe J."/>
            <person name="Badalamenti J.P."/>
            <person name="Herman A."/>
            <person name="Mangelson H."/>
            <person name="Liachko I."/>
            <person name="Sullivan S."/>
            <person name="Sone E.D."/>
            <person name="Koren S."/>
            <person name="Silverstein K.A.T."/>
            <person name="Beckman K.B."/>
            <person name="Gohl D.M."/>
        </authorList>
    </citation>
    <scope>NUCLEOTIDE SEQUENCE</scope>
    <source>
        <strain evidence="3">Duluth1</strain>
        <tissue evidence="3">Whole animal</tissue>
    </source>
</reference>
<dbReference type="Gene3D" id="2.30.29.30">
    <property type="entry name" value="Pleckstrin-homology domain (PH domain)/Phosphotyrosine-binding domain (PTB)"/>
    <property type="match status" value="1"/>
</dbReference>
<dbReference type="EMBL" id="JAIWYP010000001">
    <property type="protein sequence ID" value="KAH3889683.1"/>
    <property type="molecule type" value="Genomic_DNA"/>
</dbReference>
<dbReference type="PANTHER" id="PTHR22902:SF53">
    <property type="entry name" value="INOSITOL PHOSPHATASE INTERACTING PROTEIN, ISOFORM A"/>
    <property type="match status" value="1"/>
</dbReference>
<dbReference type="SUPFAM" id="SSF50729">
    <property type="entry name" value="PH domain-like"/>
    <property type="match status" value="1"/>
</dbReference>
<gene>
    <name evidence="3" type="ORF">DPMN_013745</name>
</gene>
<accession>A0A9D4N4S0</accession>
<feature type="domain" description="PH" evidence="2">
    <location>
        <begin position="18"/>
        <end position="91"/>
    </location>
</feature>
<protein>
    <recommendedName>
        <fullName evidence="2">PH domain-containing protein</fullName>
    </recommendedName>
</protein>
<dbReference type="GO" id="GO:0005769">
    <property type="term" value="C:early endosome"/>
    <property type="evidence" value="ECO:0007669"/>
    <property type="project" value="TreeGrafter"/>
</dbReference>
<evidence type="ECO:0000256" key="1">
    <source>
        <dbReference type="SAM" id="MobiDB-lite"/>
    </source>
</evidence>
<evidence type="ECO:0000313" key="4">
    <source>
        <dbReference type="Proteomes" id="UP000828390"/>
    </source>
</evidence>
<dbReference type="PANTHER" id="PTHR22902">
    <property type="entry name" value="SESQUIPEDALIAN"/>
    <property type="match status" value="1"/>
</dbReference>
<dbReference type="InterPro" id="IPR045188">
    <property type="entry name" value="Boi1/Boi2-like"/>
</dbReference>
<dbReference type="InterPro" id="IPR001849">
    <property type="entry name" value="PH_domain"/>
</dbReference>
<dbReference type="GO" id="GO:0042147">
    <property type="term" value="P:retrograde transport, endosome to Golgi"/>
    <property type="evidence" value="ECO:0007669"/>
    <property type="project" value="TreeGrafter"/>
</dbReference>
<evidence type="ECO:0000259" key="2">
    <source>
        <dbReference type="PROSITE" id="PS50003"/>
    </source>
</evidence>
<dbReference type="Proteomes" id="UP000828390">
    <property type="component" value="Unassembled WGS sequence"/>
</dbReference>
<keyword evidence="4" id="KW-1185">Reference proteome</keyword>
<dbReference type="Pfam" id="PF00169">
    <property type="entry name" value="PH"/>
    <property type="match status" value="1"/>
</dbReference>
<name>A0A9D4N4S0_DREPO</name>
<dbReference type="InterPro" id="IPR011993">
    <property type="entry name" value="PH-like_dom_sf"/>
</dbReference>
<sequence>MKINEKSLAKYAESGARPPEREGYLLKKGDFHRSYQKRWFVLKGNLLFYFEKRIDKDPIGKFHSVVSFNSYFYSRVSYRSRLSVQHSVFRY</sequence>
<dbReference type="GO" id="GO:0005802">
    <property type="term" value="C:trans-Golgi network"/>
    <property type="evidence" value="ECO:0007669"/>
    <property type="project" value="TreeGrafter"/>
</dbReference>
<dbReference type="PROSITE" id="PS50003">
    <property type="entry name" value="PH_DOMAIN"/>
    <property type="match status" value="1"/>
</dbReference>
<proteinExistence type="predicted"/>